<feature type="domain" description="Transposase IS204/IS1001/IS1096/IS1165 zinc-finger" evidence="2">
    <location>
        <begin position="57"/>
        <end position="102"/>
    </location>
</feature>
<accession>A0AAW8TEX4</accession>
<dbReference type="InterPro" id="IPR029261">
    <property type="entry name" value="Transposase_Znf"/>
</dbReference>
<dbReference type="AlphaFoldDB" id="A0AAW8TEX4"/>
<evidence type="ECO:0000313" key="4">
    <source>
        <dbReference type="Proteomes" id="UP001254770"/>
    </source>
</evidence>
<dbReference type="Pfam" id="PF01610">
    <property type="entry name" value="DDE_Tnp_ISL3"/>
    <property type="match status" value="1"/>
</dbReference>
<organism evidence="3 4">
    <name type="scientific">Enterococcus raffinosus</name>
    <dbReference type="NCBI Taxonomy" id="71452"/>
    <lineage>
        <taxon>Bacteria</taxon>
        <taxon>Bacillati</taxon>
        <taxon>Bacillota</taxon>
        <taxon>Bacilli</taxon>
        <taxon>Lactobacillales</taxon>
        <taxon>Enterococcaceae</taxon>
        <taxon>Enterococcus</taxon>
    </lineage>
</organism>
<evidence type="ECO:0000259" key="2">
    <source>
        <dbReference type="Pfam" id="PF14690"/>
    </source>
</evidence>
<dbReference type="PANTHER" id="PTHR33498:SF1">
    <property type="entry name" value="TRANSPOSASE FOR INSERTION SEQUENCE ELEMENT IS1557"/>
    <property type="match status" value="1"/>
</dbReference>
<dbReference type="RefSeq" id="WP_311817100.1">
    <property type="nucleotide sequence ID" value="NZ_JARPXG010000076.1"/>
</dbReference>
<dbReference type="NCBIfam" id="NF033550">
    <property type="entry name" value="transpos_ISL3"/>
    <property type="match status" value="1"/>
</dbReference>
<proteinExistence type="predicted"/>
<evidence type="ECO:0000259" key="1">
    <source>
        <dbReference type="Pfam" id="PF01610"/>
    </source>
</evidence>
<comment type="caution">
    <text evidence="3">The sequence shown here is derived from an EMBL/GenBank/DDBJ whole genome shotgun (WGS) entry which is preliminary data.</text>
</comment>
<dbReference type="PANTHER" id="PTHR33498">
    <property type="entry name" value="TRANSPOSASE FOR INSERTION SEQUENCE ELEMENT IS1557"/>
    <property type="match status" value="1"/>
</dbReference>
<dbReference type="Pfam" id="PF14690">
    <property type="entry name" value="Zn_ribbon_ISL3"/>
    <property type="match status" value="1"/>
</dbReference>
<protein>
    <submittedName>
        <fullName evidence="3">ISL3 family transposase</fullName>
    </submittedName>
</protein>
<dbReference type="EMBL" id="JARPXL010000077">
    <property type="protein sequence ID" value="MDT2546921.1"/>
    <property type="molecule type" value="Genomic_DNA"/>
</dbReference>
<dbReference type="InterPro" id="IPR002560">
    <property type="entry name" value="Transposase_DDE"/>
</dbReference>
<name>A0AAW8TEX4_9ENTE</name>
<sequence>MSITKNIKCTDEKTSHSIKQILNIKDSHITFSKDAISKERVHGRMANVFTGLLTGEVHRCECCGFDSVIRHAYHDSWIQLLPYQEVPTYLHLYKQRFRCTQCHHTFSAKTYYVAENCYISQALKFAIAVDLKKKISMNDIAQRYFVSTKTVERVLDSFFEEPRKKINSLPKHLLIDEFKGTRDCEGAMCFILSDADTGKIFDILDDRRKFKLRAYFQRFTLKIRKRVTHIVMDMNASYDAVTKEVFPNARLSIDRFHIIQQMTRAFNTQRIQTMKQLKKSDPQAQKDYRKLKKYWRTILKKNTKLNYTSFKQFPLFQGKYMTESEVLDYLLSIDNQLRQSYEVYQELLAAFDAKDFTEFFNLIESLPHSLNDGFKKAICYLKKHTEAIINSLKYPYSNGKLEGKNNLIKVIKRIAFGFRTFRHLRMRVLIQQNICEII</sequence>
<reference evidence="3" key="1">
    <citation type="submission" date="2023-03" db="EMBL/GenBank/DDBJ databases">
        <authorList>
            <person name="Shen W."/>
            <person name="Cai J."/>
        </authorList>
    </citation>
    <scope>NUCLEOTIDE SEQUENCE</scope>
    <source>
        <strain evidence="3">Y15</strain>
    </source>
</reference>
<dbReference type="InterPro" id="IPR047951">
    <property type="entry name" value="Transpos_ISL3"/>
</dbReference>
<gene>
    <name evidence="3" type="ORF">P7D69_21585</name>
</gene>
<evidence type="ECO:0000313" key="3">
    <source>
        <dbReference type="EMBL" id="MDT2546921.1"/>
    </source>
</evidence>
<feature type="domain" description="Transposase IS204/IS1001/IS1096/IS1165 DDE" evidence="1">
    <location>
        <begin position="174"/>
        <end position="428"/>
    </location>
</feature>
<dbReference type="Proteomes" id="UP001254770">
    <property type="component" value="Unassembled WGS sequence"/>
</dbReference>